<comment type="similarity">
    <text evidence="1 6">Belongs to the protein prenyltransferase subunit alpha family.</text>
</comment>
<feature type="compositionally biased region" description="Polar residues" evidence="7">
    <location>
        <begin position="210"/>
        <end position="226"/>
    </location>
</feature>
<comment type="catalytic activity">
    <reaction evidence="5 6">
        <text>geranylgeranyl diphosphate + L-cysteinyl-[protein] = S-geranylgeranyl-L-cysteinyl-[protein] + diphosphate</text>
        <dbReference type="Rhea" id="RHEA:21240"/>
        <dbReference type="Rhea" id="RHEA-COMP:10131"/>
        <dbReference type="Rhea" id="RHEA-COMP:11537"/>
        <dbReference type="ChEBI" id="CHEBI:29950"/>
        <dbReference type="ChEBI" id="CHEBI:33019"/>
        <dbReference type="ChEBI" id="CHEBI:57533"/>
        <dbReference type="ChEBI" id="CHEBI:86021"/>
        <dbReference type="EC" id="2.5.1.60"/>
    </reaction>
</comment>
<proteinExistence type="inferred from homology"/>
<dbReference type="Pfam" id="PF01239">
    <property type="entry name" value="PPTA"/>
    <property type="match status" value="4"/>
</dbReference>
<dbReference type="EC" id="2.5.1.60" evidence="6"/>
<dbReference type="EMBL" id="MU070058">
    <property type="protein sequence ID" value="KAF5830299.1"/>
    <property type="molecule type" value="Genomic_DNA"/>
</dbReference>
<evidence type="ECO:0000256" key="2">
    <source>
        <dbReference type="ARBA" id="ARBA00022602"/>
    </source>
</evidence>
<evidence type="ECO:0000313" key="9">
    <source>
        <dbReference type="Proteomes" id="UP000815325"/>
    </source>
</evidence>
<comment type="caution">
    <text evidence="8">The sequence shown here is derived from an EMBL/GenBank/DDBJ whole genome shotgun (WGS) entry which is preliminary data.</text>
</comment>
<reference evidence="8" key="1">
    <citation type="submission" date="2017-08" db="EMBL/GenBank/DDBJ databases">
        <authorList>
            <person name="Polle J.E."/>
            <person name="Barry K."/>
            <person name="Cushman J."/>
            <person name="Schmutz J."/>
            <person name="Tran D."/>
            <person name="Hathwaick L.T."/>
            <person name="Yim W.C."/>
            <person name="Jenkins J."/>
            <person name="Mckie-Krisberg Z.M."/>
            <person name="Prochnik S."/>
            <person name="Lindquist E."/>
            <person name="Dockter R.B."/>
            <person name="Adam C."/>
            <person name="Molina H."/>
            <person name="Bunkerborg J."/>
            <person name="Jin E."/>
            <person name="Buchheim M."/>
            <person name="Magnuson J."/>
        </authorList>
    </citation>
    <scope>NUCLEOTIDE SEQUENCE</scope>
    <source>
        <strain evidence="8">CCAP 19/18</strain>
    </source>
</reference>
<dbReference type="SUPFAM" id="SSF48439">
    <property type="entry name" value="Protein prenylyltransferase"/>
    <property type="match status" value="1"/>
</dbReference>
<dbReference type="Gene3D" id="1.25.40.120">
    <property type="entry name" value="Protein prenylyltransferase"/>
    <property type="match status" value="2"/>
</dbReference>
<sequence>MVMDASAKLLKVVPEIYTIWNFRREALAPVFEAGGEPAQKASDTELSLTQACLVENPKSYSTWHHRKWVVLKGMCNLDAELRLVSNALDADERNFHAWNYRQFVVRLMKRPLQEELLYSEDKVAQNFSNYSAWHYRSILLHRLHCAADTTGAEHAGISAQLQGLHVGTGAYASSIPSAAPSDNSTSTNVPSASPAPPPREADASTIHGANASSTHEADASSSTERSQGGALSGGGGPESSGLPSTTGEFLGSATQQVPVPVEVLDEEYDMVHQAFATDSRDQSPWMYYRWLVGNSLAHLEQAKGTEAEVQARTILEAVLARETQRMRVDHLAADPNAKWPLLTLARLREAQGRLGLCAGEGNDTSAAAAAEANSIYERLICLDPLRAGFYKDALEGKAFVVVSALGSGTV</sequence>
<keyword evidence="4" id="KW-0677">Repeat</keyword>
<accession>A0ABQ7G6Q9</accession>
<gene>
    <name evidence="8" type="ORF">DUNSADRAFT_14773</name>
</gene>
<dbReference type="InterPro" id="IPR002088">
    <property type="entry name" value="Prenyl_trans_a"/>
</dbReference>
<evidence type="ECO:0000313" key="8">
    <source>
        <dbReference type="EMBL" id="KAF5830299.1"/>
    </source>
</evidence>
<comment type="function">
    <text evidence="6">Catalyzes the transfer of a geranyl-geranyl moiety from geranyl-geranyl pyrophosphate to cysteines occuring in specific C-terminal amino acid sequences.</text>
</comment>
<evidence type="ECO:0000256" key="3">
    <source>
        <dbReference type="ARBA" id="ARBA00022679"/>
    </source>
</evidence>
<organism evidence="8 9">
    <name type="scientific">Dunaliella salina</name>
    <name type="common">Green alga</name>
    <name type="synonym">Protococcus salinus</name>
    <dbReference type="NCBI Taxonomy" id="3046"/>
    <lineage>
        <taxon>Eukaryota</taxon>
        <taxon>Viridiplantae</taxon>
        <taxon>Chlorophyta</taxon>
        <taxon>core chlorophytes</taxon>
        <taxon>Chlorophyceae</taxon>
        <taxon>CS clade</taxon>
        <taxon>Chlamydomonadales</taxon>
        <taxon>Dunaliellaceae</taxon>
        <taxon>Dunaliella</taxon>
    </lineage>
</organism>
<feature type="region of interest" description="Disordered" evidence="7">
    <location>
        <begin position="175"/>
        <end position="250"/>
    </location>
</feature>
<keyword evidence="3 6" id="KW-0808">Transferase</keyword>
<name>A0ABQ7G6Q9_DUNSA</name>
<keyword evidence="9" id="KW-1185">Reference proteome</keyword>
<dbReference type="PROSITE" id="PS51147">
    <property type="entry name" value="PFTA"/>
    <property type="match status" value="3"/>
</dbReference>
<protein>
    <recommendedName>
        <fullName evidence="6">Geranylgeranyl transferase type-2 subunit alpha</fullName>
        <ecNumber evidence="6">2.5.1.60</ecNumber>
    </recommendedName>
    <alternativeName>
        <fullName evidence="6">Geranylgeranyl transferase type II subunit alpha</fullName>
    </alternativeName>
</protein>
<dbReference type="Proteomes" id="UP000815325">
    <property type="component" value="Unassembled WGS sequence"/>
</dbReference>
<evidence type="ECO:0000256" key="4">
    <source>
        <dbReference type="ARBA" id="ARBA00022737"/>
    </source>
</evidence>
<dbReference type="PANTHER" id="PTHR11129:SF2">
    <property type="entry name" value="GERANYLGERANYL TRANSFERASE TYPE-2 SUBUNIT ALPHA"/>
    <property type="match status" value="1"/>
</dbReference>
<dbReference type="PANTHER" id="PTHR11129">
    <property type="entry name" value="PROTEIN FARNESYLTRANSFERASE ALPHA SUBUNIT/RAB GERANYLGERANYL TRANSFERASE ALPHA SUBUNIT"/>
    <property type="match status" value="1"/>
</dbReference>
<keyword evidence="2 6" id="KW-0637">Prenyltransferase</keyword>
<evidence type="ECO:0000256" key="1">
    <source>
        <dbReference type="ARBA" id="ARBA00006734"/>
    </source>
</evidence>
<evidence type="ECO:0000256" key="6">
    <source>
        <dbReference type="RuleBase" id="RU367120"/>
    </source>
</evidence>
<evidence type="ECO:0000256" key="7">
    <source>
        <dbReference type="SAM" id="MobiDB-lite"/>
    </source>
</evidence>
<evidence type="ECO:0000256" key="5">
    <source>
        <dbReference type="ARBA" id="ARBA00047658"/>
    </source>
</evidence>